<feature type="transmembrane region" description="Helical" evidence="6">
    <location>
        <begin position="160"/>
        <end position="181"/>
    </location>
</feature>
<name>A0ABV6ITN3_9PROT</name>
<feature type="transmembrane region" description="Helical" evidence="6">
    <location>
        <begin position="131"/>
        <end position="148"/>
    </location>
</feature>
<evidence type="ECO:0000256" key="4">
    <source>
        <dbReference type="ARBA" id="ARBA00022989"/>
    </source>
</evidence>
<reference evidence="7 8" key="1">
    <citation type="submission" date="2024-09" db="EMBL/GenBank/DDBJ databases">
        <authorList>
            <person name="Sun Q."/>
            <person name="Mori K."/>
        </authorList>
    </citation>
    <scope>NUCLEOTIDE SEQUENCE [LARGE SCALE GENOMIC DNA]</scope>
    <source>
        <strain evidence="7 8">CCM 7468</strain>
    </source>
</reference>
<feature type="transmembrane region" description="Helical" evidence="6">
    <location>
        <begin position="209"/>
        <end position="227"/>
    </location>
</feature>
<evidence type="ECO:0000313" key="7">
    <source>
        <dbReference type="EMBL" id="MFC0386095.1"/>
    </source>
</evidence>
<feature type="transmembrane region" description="Helical" evidence="6">
    <location>
        <begin position="49"/>
        <end position="69"/>
    </location>
</feature>
<dbReference type="EMBL" id="JBHLVZ010000023">
    <property type="protein sequence ID" value="MFC0386095.1"/>
    <property type="molecule type" value="Genomic_DNA"/>
</dbReference>
<feature type="transmembrane region" description="Helical" evidence="6">
    <location>
        <begin position="103"/>
        <end position="119"/>
    </location>
</feature>
<gene>
    <name evidence="7" type="ORF">ACFFIC_11145</name>
</gene>
<keyword evidence="3 6" id="KW-0812">Transmembrane</keyword>
<keyword evidence="5 6" id="KW-0472">Membrane</keyword>
<proteinExistence type="predicted"/>
<keyword evidence="8" id="KW-1185">Reference proteome</keyword>
<feature type="transmembrane region" description="Helical" evidence="6">
    <location>
        <begin position="20"/>
        <end position="42"/>
    </location>
</feature>
<protein>
    <submittedName>
        <fullName evidence="7">Cytochrome c oxidase assembly protein</fullName>
    </submittedName>
</protein>
<evidence type="ECO:0000256" key="3">
    <source>
        <dbReference type="ARBA" id="ARBA00022692"/>
    </source>
</evidence>
<sequence length="242" mass="25525">MNRTDLVPFCGLPPLPGDLAWNLQPLLLGVMLAGLAAGWRIAGDRRLFLAGWAVLAAMLLSPLCGLAVALFSARVGQHLGVMLLAAPLIAASLRPRAAAPRELALAATAFGAALWFWHLPAPYRWTFVSDGAWWAMHASLLGTAVWFWQGVLRAVRADAALLSGLATASQMGALGAFLTFAPRPLFAPHALTTLPWGLTPLEDQQLGGLLMWVPGGVAFAALALWALSRPLFADAAPDQGPA</sequence>
<organism evidence="7 8">
    <name type="scientific">Muricoccus vinaceus</name>
    <dbReference type="NCBI Taxonomy" id="424704"/>
    <lineage>
        <taxon>Bacteria</taxon>
        <taxon>Pseudomonadati</taxon>
        <taxon>Pseudomonadota</taxon>
        <taxon>Alphaproteobacteria</taxon>
        <taxon>Acetobacterales</taxon>
        <taxon>Roseomonadaceae</taxon>
        <taxon>Muricoccus</taxon>
    </lineage>
</organism>
<comment type="subcellular location">
    <subcellularLocation>
        <location evidence="1">Cell membrane</location>
        <topology evidence="1">Multi-pass membrane protein</topology>
    </subcellularLocation>
</comment>
<keyword evidence="4 6" id="KW-1133">Transmembrane helix</keyword>
<evidence type="ECO:0000256" key="1">
    <source>
        <dbReference type="ARBA" id="ARBA00004651"/>
    </source>
</evidence>
<evidence type="ECO:0000256" key="5">
    <source>
        <dbReference type="ARBA" id="ARBA00023136"/>
    </source>
</evidence>
<dbReference type="InterPro" id="IPR019108">
    <property type="entry name" value="Caa3_assmbl_CtaG-rel"/>
</dbReference>
<evidence type="ECO:0000313" key="8">
    <source>
        <dbReference type="Proteomes" id="UP001589789"/>
    </source>
</evidence>
<evidence type="ECO:0000256" key="2">
    <source>
        <dbReference type="ARBA" id="ARBA00022475"/>
    </source>
</evidence>
<comment type="caution">
    <text evidence="7">The sequence shown here is derived from an EMBL/GenBank/DDBJ whole genome shotgun (WGS) entry which is preliminary data.</text>
</comment>
<accession>A0ABV6ITN3</accession>
<keyword evidence="2" id="KW-1003">Cell membrane</keyword>
<dbReference type="Pfam" id="PF09678">
    <property type="entry name" value="Caa3_CtaG"/>
    <property type="match status" value="1"/>
</dbReference>
<dbReference type="RefSeq" id="WP_377050239.1">
    <property type="nucleotide sequence ID" value="NZ_JBHLVZ010000023.1"/>
</dbReference>
<evidence type="ECO:0000256" key="6">
    <source>
        <dbReference type="SAM" id="Phobius"/>
    </source>
</evidence>
<dbReference type="Proteomes" id="UP001589789">
    <property type="component" value="Unassembled WGS sequence"/>
</dbReference>
<feature type="transmembrane region" description="Helical" evidence="6">
    <location>
        <begin position="75"/>
        <end position="91"/>
    </location>
</feature>